<feature type="transmembrane region" description="Helical" evidence="6">
    <location>
        <begin position="161"/>
        <end position="178"/>
    </location>
</feature>
<keyword evidence="5 6" id="KW-0472">Membrane</keyword>
<evidence type="ECO:0000256" key="1">
    <source>
        <dbReference type="ARBA" id="ARBA00004141"/>
    </source>
</evidence>
<proteinExistence type="evidence at transcript level"/>
<dbReference type="GO" id="GO:1990961">
    <property type="term" value="P:xenobiotic detoxification by transmembrane export across the plasma membrane"/>
    <property type="evidence" value="ECO:0007669"/>
    <property type="project" value="InterPro"/>
</dbReference>
<evidence type="ECO:0000256" key="2">
    <source>
        <dbReference type="ARBA" id="ARBA00010199"/>
    </source>
</evidence>
<feature type="transmembrane region" description="Helical" evidence="6">
    <location>
        <begin position="339"/>
        <end position="363"/>
    </location>
</feature>
<evidence type="ECO:0000256" key="3">
    <source>
        <dbReference type="ARBA" id="ARBA00022692"/>
    </source>
</evidence>
<dbReference type="GO" id="GO:0042910">
    <property type="term" value="F:xenobiotic transmembrane transporter activity"/>
    <property type="evidence" value="ECO:0007669"/>
    <property type="project" value="InterPro"/>
</dbReference>
<keyword evidence="4 6" id="KW-1133">Transmembrane helix</keyword>
<feature type="transmembrane region" description="Helical" evidence="6">
    <location>
        <begin position="42"/>
        <end position="63"/>
    </location>
</feature>
<dbReference type="PANTHER" id="PTHR11206">
    <property type="entry name" value="MULTIDRUG RESISTANCE PROTEIN"/>
    <property type="match status" value="1"/>
</dbReference>
<protein>
    <recommendedName>
        <fullName evidence="6">Protein DETOXIFICATION</fullName>
    </recommendedName>
    <alternativeName>
        <fullName evidence="6">Multidrug and toxic compound extrusion protein</fullName>
    </alternativeName>
</protein>
<accession>D5A8J3</accession>
<evidence type="ECO:0000256" key="7">
    <source>
        <dbReference type="SAM" id="MobiDB-lite"/>
    </source>
</evidence>
<evidence type="ECO:0000256" key="5">
    <source>
        <dbReference type="ARBA" id="ARBA00023136"/>
    </source>
</evidence>
<evidence type="ECO:0000313" key="8">
    <source>
        <dbReference type="EMBL" id="ADE75862.1"/>
    </source>
</evidence>
<dbReference type="NCBIfam" id="TIGR00797">
    <property type="entry name" value="matE"/>
    <property type="match status" value="1"/>
</dbReference>
<comment type="similarity">
    <text evidence="2 6">Belongs to the multi antimicrobial extrusion (MATE) (TC 2.A.66.1) family.</text>
</comment>
<evidence type="ECO:0000256" key="4">
    <source>
        <dbReference type="ARBA" id="ARBA00022989"/>
    </source>
</evidence>
<comment type="subcellular location">
    <subcellularLocation>
        <location evidence="1">Membrane</location>
        <topology evidence="1">Multi-pass membrane protein</topology>
    </subcellularLocation>
</comment>
<feature type="transmembrane region" description="Helical" evidence="6">
    <location>
        <begin position="442"/>
        <end position="463"/>
    </location>
</feature>
<dbReference type="EMBL" id="BT122488">
    <property type="protein sequence ID" value="ADE75862.1"/>
    <property type="molecule type" value="mRNA"/>
</dbReference>
<dbReference type="Pfam" id="PF01554">
    <property type="entry name" value="MatE"/>
    <property type="match status" value="2"/>
</dbReference>
<sequence>MEEGQLCSPLNPNGNDRTRENFSPSSLTTTCSRSFWAESKAIWSIAGAAIVSRIATSGLTVITQAFVGHIGDLELAAFSLVVGLIVGFDSGILIGMGNALGTLCGQAFGANKHHMLGIYLQRSWLVLMGFAVLLLPLFLFTTPILRFLGQSKDVAQLSGRVALWCIPFHFSFPFYFAIQRYLISQRKNIIIAWSAAVGTIVSVLLNWLFVLKWNMGIDGALASLDIGWWIPAIIQFLYVTCGGCPLTWTGFSREAFYELWPFIKLSFASGVMLCLEIWYYRILVLMTGQIKNTEVIVNSLTICLNINDWELSIPLGFLVATSVRVANQLGARNPRGAKFSILVSTVYSSLVGIMILVLLLVFRGHLGYLFTNSTAVQEAVAKLAILLACTIILNSVQPVLIGVAVGLGKQYLVAYVNIICYYFIGLPFGLILGFVFHLSIMGIWVGMICGTAIQTIVLIFITWRTNWEKEVIQINHQVTTMSSIESFPEE</sequence>
<feature type="region of interest" description="Disordered" evidence="7">
    <location>
        <begin position="1"/>
        <end position="28"/>
    </location>
</feature>
<feature type="transmembrane region" description="Helical" evidence="6">
    <location>
        <begin position="262"/>
        <end position="280"/>
    </location>
</feature>
<feature type="transmembrane region" description="Helical" evidence="6">
    <location>
        <begin position="190"/>
        <end position="209"/>
    </location>
</feature>
<feature type="transmembrane region" description="Helical" evidence="6">
    <location>
        <begin position="124"/>
        <end position="149"/>
    </location>
</feature>
<dbReference type="InterPro" id="IPR045069">
    <property type="entry name" value="MATE_euk"/>
</dbReference>
<feature type="compositionally biased region" description="Polar residues" evidence="7">
    <location>
        <begin position="8"/>
        <end position="28"/>
    </location>
</feature>
<reference evidence="8" key="1">
    <citation type="submission" date="2010-04" db="EMBL/GenBank/DDBJ databases">
        <authorList>
            <person name="Reid K.E."/>
            <person name="Liao N."/>
            <person name="Chan S."/>
            <person name="Docking R."/>
            <person name="Taylor G."/>
            <person name="Moore R."/>
            <person name="Mayo M."/>
            <person name="Munro S."/>
            <person name="King J."/>
            <person name="Yanchuk A."/>
            <person name="Holt R."/>
            <person name="Jones S."/>
            <person name="Marra M."/>
            <person name="Ritland C.E."/>
            <person name="Ritland K."/>
            <person name="Bohlmann J."/>
        </authorList>
    </citation>
    <scope>NUCLEOTIDE SEQUENCE</scope>
    <source>
        <tissue evidence="8">Buds collected with no treatment. Collection October 2007</tissue>
    </source>
</reference>
<evidence type="ECO:0000256" key="6">
    <source>
        <dbReference type="RuleBase" id="RU004914"/>
    </source>
</evidence>
<dbReference type="AlphaFoldDB" id="D5A8J3"/>
<feature type="transmembrane region" description="Helical" evidence="6">
    <location>
        <begin position="75"/>
        <end position="103"/>
    </location>
</feature>
<organism evidence="8">
    <name type="scientific">Picea sitchensis</name>
    <name type="common">Sitka spruce</name>
    <name type="synonym">Pinus sitchensis</name>
    <dbReference type="NCBI Taxonomy" id="3332"/>
    <lineage>
        <taxon>Eukaryota</taxon>
        <taxon>Viridiplantae</taxon>
        <taxon>Streptophyta</taxon>
        <taxon>Embryophyta</taxon>
        <taxon>Tracheophyta</taxon>
        <taxon>Spermatophyta</taxon>
        <taxon>Pinopsida</taxon>
        <taxon>Pinidae</taxon>
        <taxon>Conifers I</taxon>
        <taxon>Pinales</taxon>
        <taxon>Pinaceae</taxon>
        <taxon>Picea</taxon>
    </lineage>
</organism>
<feature type="transmembrane region" description="Helical" evidence="6">
    <location>
        <begin position="383"/>
        <end position="405"/>
    </location>
</feature>
<dbReference type="GO" id="GO:0015297">
    <property type="term" value="F:antiporter activity"/>
    <property type="evidence" value="ECO:0007669"/>
    <property type="project" value="InterPro"/>
</dbReference>
<feature type="transmembrane region" description="Helical" evidence="6">
    <location>
        <begin position="412"/>
        <end position="436"/>
    </location>
</feature>
<keyword evidence="3 6" id="KW-0812">Transmembrane</keyword>
<dbReference type="CDD" id="cd13132">
    <property type="entry name" value="MATE_eukaryotic"/>
    <property type="match status" value="1"/>
</dbReference>
<dbReference type="InterPro" id="IPR002528">
    <property type="entry name" value="MATE_fam"/>
</dbReference>
<dbReference type="OMA" id="CRAAEHN"/>
<feature type="transmembrane region" description="Helical" evidence="6">
    <location>
        <begin position="229"/>
        <end position="250"/>
    </location>
</feature>
<dbReference type="GO" id="GO:0016020">
    <property type="term" value="C:membrane"/>
    <property type="evidence" value="ECO:0007669"/>
    <property type="project" value="UniProtKB-SubCell"/>
</dbReference>
<name>D5A8J3_PICSI</name>